<organism evidence="2 3">
    <name type="scientific">Methylobacterium brachythecii</name>
    <dbReference type="NCBI Taxonomy" id="1176177"/>
    <lineage>
        <taxon>Bacteria</taxon>
        <taxon>Pseudomonadati</taxon>
        <taxon>Pseudomonadota</taxon>
        <taxon>Alphaproteobacteria</taxon>
        <taxon>Hyphomicrobiales</taxon>
        <taxon>Methylobacteriaceae</taxon>
        <taxon>Methylobacterium</taxon>
    </lineage>
</organism>
<name>A0A7W6AGR3_9HYPH</name>
<protein>
    <recommendedName>
        <fullName evidence="1">Polysaccharide biosynthesis enzyme WcbI domain-containing protein</fullName>
    </recommendedName>
</protein>
<gene>
    <name evidence="2" type="ORF">GGR33_001893</name>
</gene>
<evidence type="ECO:0000313" key="3">
    <source>
        <dbReference type="Proteomes" id="UP000517759"/>
    </source>
</evidence>
<accession>A0A7W6AGR3</accession>
<evidence type="ECO:0000259" key="1">
    <source>
        <dbReference type="Pfam" id="PF18588"/>
    </source>
</evidence>
<proteinExistence type="predicted"/>
<dbReference type="Proteomes" id="UP000517759">
    <property type="component" value="Unassembled WGS sequence"/>
</dbReference>
<dbReference type="AlphaFoldDB" id="A0A7W6AGR3"/>
<dbReference type="EMBL" id="JACIDN010000003">
    <property type="protein sequence ID" value="MBB3902398.1"/>
    <property type="molecule type" value="Genomic_DNA"/>
</dbReference>
<reference evidence="2 3" key="1">
    <citation type="submission" date="2020-08" db="EMBL/GenBank/DDBJ databases">
        <title>Genomic Encyclopedia of Type Strains, Phase IV (KMG-IV): sequencing the most valuable type-strain genomes for metagenomic binning, comparative biology and taxonomic classification.</title>
        <authorList>
            <person name="Goeker M."/>
        </authorList>
    </citation>
    <scope>NUCLEOTIDE SEQUENCE [LARGE SCALE GENOMIC DNA]</scope>
    <source>
        <strain evidence="2 3">DSM 24105</strain>
    </source>
</reference>
<evidence type="ECO:0000313" key="2">
    <source>
        <dbReference type="EMBL" id="MBB3902398.1"/>
    </source>
</evidence>
<sequence>MLQLLMPDAQVELQLIAHLQRRFGDHDGLAQHLRDSDFVFSHFFWLASFPGGNTIDLQRKLPRLRMFPVVVFPAFHPDMIYVGDIASLRLSALVHGPLGPSHSAIALFGFLEGLSVEATLGLYTGAVFERLGYHRAWDEGAAHLLGAAREVGFGLEAEFVRWQRRGCFMHDSNHPKLHVLADIATRLAVEAGLQPLDLAAEEYLPDLLVEEALWPVYPAIASHYGVSAQDMFRAKTAKGRPPRLYDLKSFVAESFARYAQVPREQLRADRIEAWRGDPGIRALFRSAGGA</sequence>
<comment type="caution">
    <text evidence="2">The sequence shown here is derived from an EMBL/GenBank/DDBJ whole genome shotgun (WGS) entry which is preliminary data.</text>
</comment>
<feature type="domain" description="Polysaccharide biosynthesis enzyme WcbI" evidence="1">
    <location>
        <begin position="56"/>
        <end position="195"/>
    </location>
</feature>
<dbReference type="Pfam" id="PF18588">
    <property type="entry name" value="WcbI"/>
    <property type="match status" value="1"/>
</dbReference>
<dbReference type="InterPro" id="IPR041307">
    <property type="entry name" value="WcbI"/>
</dbReference>